<dbReference type="RefSeq" id="WP_187218032.1">
    <property type="nucleotide sequence ID" value="NZ_JABVED010000001.1"/>
</dbReference>
<dbReference type="EMBL" id="JABVED010000001">
    <property type="protein sequence ID" value="MBC6445981.1"/>
    <property type="molecule type" value="Genomic_DNA"/>
</dbReference>
<dbReference type="Gene3D" id="3.60.120.10">
    <property type="entry name" value="Anthranilate synthase"/>
    <property type="match status" value="1"/>
</dbReference>
<organism evidence="7 8">
    <name type="scientific">Actinokineospora xionganensis</name>
    <dbReference type="NCBI Taxonomy" id="2684470"/>
    <lineage>
        <taxon>Bacteria</taxon>
        <taxon>Bacillati</taxon>
        <taxon>Actinomycetota</taxon>
        <taxon>Actinomycetes</taxon>
        <taxon>Pseudonocardiales</taxon>
        <taxon>Pseudonocardiaceae</taxon>
        <taxon>Actinokineospora</taxon>
    </lineage>
</organism>
<reference evidence="7 8" key="1">
    <citation type="submission" date="2020-06" db="EMBL/GenBank/DDBJ databases">
        <title>Actinokineospora xiongansis sp. nov., isolated from soil of Baiyangdian.</title>
        <authorList>
            <person name="Zhang X."/>
        </authorList>
    </citation>
    <scope>NUCLEOTIDE SEQUENCE [LARGE SCALE GENOMIC DNA]</scope>
    <source>
        <strain evidence="7 8">HBU206404</strain>
    </source>
</reference>
<dbReference type="CDD" id="cd01743">
    <property type="entry name" value="GATase1_Anthranilate_Synthase"/>
    <property type="match status" value="1"/>
</dbReference>
<dbReference type="PROSITE" id="PS51273">
    <property type="entry name" value="GATASE_TYPE_1"/>
    <property type="match status" value="1"/>
</dbReference>
<dbReference type="Gene3D" id="3.40.50.880">
    <property type="match status" value="1"/>
</dbReference>
<dbReference type="EC" id="4.1.3.27" evidence="1"/>
<evidence type="ECO:0000313" key="7">
    <source>
        <dbReference type="EMBL" id="MBC6445981.1"/>
    </source>
</evidence>
<evidence type="ECO:0000259" key="6">
    <source>
        <dbReference type="Pfam" id="PF00425"/>
    </source>
</evidence>
<keyword evidence="2" id="KW-0315">Glutamine amidotransferase</keyword>
<dbReference type="PRINTS" id="PR00097">
    <property type="entry name" value="ANTSNTHASEII"/>
</dbReference>
<dbReference type="InterPro" id="IPR015890">
    <property type="entry name" value="Chorismate_C"/>
</dbReference>
<evidence type="ECO:0000313" key="8">
    <source>
        <dbReference type="Proteomes" id="UP000734823"/>
    </source>
</evidence>
<keyword evidence="3" id="KW-0456">Lyase</keyword>
<dbReference type="InterPro" id="IPR006221">
    <property type="entry name" value="TrpG/PapA_dom"/>
</dbReference>
<comment type="caution">
    <text evidence="7">The sequence shown here is derived from an EMBL/GenBank/DDBJ whole genome shotgun (WGS) entry which is preliminary data.</text>
</comment>
<dbReference type="PANTHER" id="PTHR11236:SF49">
    <property type="entry name" value="ANTHRANILATE SYNTHASE COMPONENT 1"/>
    <property type="match status" value="1"/>
</dbReference>
<feature type="domain" description="Glutamine amidotransferase" evidence="5">
    <location>
        <begin position="443"/>
        <end position="625"/>
    </location>
</feature>
<evidence type="ECO:0000256" key="3">
    <source>
        <dbReference type="ARBA" id="ARBA00023239"/>
    </source>
</evidence>
<keyword evidence="8" id="KW-1185">Reference proteome</keyword>
<dbReference type="InterPro" id="IPR019999">
    <property type="entry name" value="Anth_synth_I-like"/>
</dbReference>
<feature type="domain" description="Chorismate-utilising enzyme C-terminal" evidence="6">
    <location>
        <begin position="119"/>
        <end position="378"/>
    </location>
</feature>
<name>A0ABR7KZX2_9PSEU</name>
<evidence type="ECO:0000256" key="2">
    <source>
        <dbReference type="ARBA" id="ARBA00022962"/>
    </source>
</evidence>
<dbReference type="PANTHER" id="PTHR11236">
    <property type="entry name" value="AMINOBENZOATE/ANTHRANILATE SYNTHASE"/>
    <property type="match status" value="1"/>
</dbReference>
<dbReference type="Proteomes" id="UP000734823">
    <property type="component" value="Unassembled WGS sequence"/>
</dbReference>
<evidence type="ECO:0000256" key="4">
    <source>
        <dbReference type="ARBA" id="ARBA00047683"/>
    </source>
</evidence>
<dbReference type="PRINTS" id="PR00099">
    <property type="entry name" value="CPSGATASE"/>
</dbReference>
<dbReference type="InterPro" id="IPR029062">
    <property type="entry name" value="Class_I_gatase-like"/>
</dbReference>
<protein>
    <recommendedName>
        <fullName evidence="1">anthranilate synthase</fullName>
        <ecNumber evidence="1">4.1.3.27</ecNumber>
    </recommendedName>
</protein>
<dbReference type="InterPro" id="IPR005801">
    <property type="entry name" value="ADC_synthase"/>
</dbReference>
<dbReference type="Pfam" id="PF00425">
    <property type="entry name" value="Chorismate_bind"/>
    <property type="match status" value="1"/>
</dbReference>
<dbReference type="SUPFAM" id="SSF52317">
    <property type="entry name" value="Class I glutamine amidotransferase-like"/>
    <property type="match status" value="1"/>
</dbReference>
<dbReference type="SUPFAM" id="SSF56322">
    <property type="entry name" value="ADC synthase"/>
    <property type="match status" value="1"/>
</dbReference>
<evidence type="ECO:0000256" key="1">
    <source>
        <dbReference type="ARBA" id="ARBA00012266"/>
    </source>
</evidence>
<gene>
    <name evidence="7" type="ORF">GPZ80_02190</name>
</gene>
<dbReference type="InterPro" id="IPR017926">
    <property type="entry name" value="GATASE"/>
</dbReference>
<accession>A0ABR7KZX2</accession>
<comment type="catalytic activity">
    <reaction evidence="4">
        <text>chorismate + L-glutamine = anthranilate + pyruvate + L-glutamate + H(+)</text>
        <dbReference type="Rhea" id="RHEA:21732"/>
        <dbReference type="ChEBI" id="CHEBI:15361"/>
        <dbReference type="ChEBI" id="CHEBI:15378"/>
        <dbReference type="ChEBI" id="CHEBI:16567"/>
        <dbReference type="ChEBI" id="CHEBI:29748"/>
        <dbReference type="ChEBI" id="CHEBI:29985"/>
        <dbReference type="ChEBI" id="CHEBI:58359"/>
        <dbReference type="EC" id="4.1.3.27"/>
    </reaction>
</comment>
<dbReference type="PRINTS" id="PR00096">
    <property type="entry name" value="GATASE"/>
</dbReference>
<sequence>MKPVDVDRLLAGELPAFALLHRPHSPAGGGVDLLTGDVLEVPTLADLPQVRRKAGAGHDLLALIPFRQIAERGFDCVDDGTPLVALNVTGQSTITVAEALAGIPDEPVAVTGGEFDIDDESYAAIVRRVLADEIGRGAGANFVIKRSFAARLDDYTPRTALTIFRRLLEGETGAYWTFLIHTGDRTLVGATPERHVSSVGGRVVMNPISGTYRYPEEGPDPAGLLDFLADQKEIDELYMVVDEELKMMGRVCAEGGRVTGPYLREMARVAHTEYLLDGHSDLRATDILRETMFAPTVTGSPLENACRVISRYEPVGRGYYSGVVALLGTDGNNRPTLDSAIVIRTAEIGPTGRMTVGVGATLVRHSDPDSEVAETRAKAAGVLGAIRGERLSKRDAGLPARLGADLAVRAAVAGRNTQLATFWLTPPQGRHQPVDELLGRRVLVVDAEDTFTAMLAHQLRALGLDITIRGHHEPIDHEGFDAVLVGPGPGDPRDGDSIKIGALRRITDALLRDRKPFVSVCLGHQVLSGLLGLSLRRRDEPNQGARLEIELFGRRTVVGFYNTFVAWSPHDVVDSPGYGVSVRVSRDRATGEVYALRAPWFASMQFHAESILTEDGPAILAEAFAAVLAHAPVLDPTI</sequence>
<evidence type="ECO:0000259" key="5">
    <source>
        <dbReference type="Pfam" id="PF00117"/>
    </source>
</evidence>
<proteinExistence type="predicted"/>
<dbReference type="Pfam" id="PF00117">
    <property type="entry name" value="GATase"/>
    <property type="match status" value="1"/>
</dbReference>